<feature type="compositionally biased region" description="Low complexity" evidence="1">
    <location>
        <begin position="7"/>
        <end position="22"/>
    </location>
</feature>
<feature type="domain" description="PH" evidence="2">
    <location>
        <begin position="24"/>
        <end position="119"/>
    </location>
</feature>
<dbReference type="InterPro" id="IPR000095">
    <property type="entry name" value="CRIB_dom"/>
</dbReference>
<keyword evidence="5" id="KW-1185">Reference proteome</keyword>
<dbReference type="Gene3D" id="2.30.29.30">
    <property type="entry name" value="Pleckstrin-homology domain (PH domain)/Phosphotyrosine-binding domain (PTB)"/>
    <property type="match status" value="1"/>
</dbReference>
<dbReference type="InParanoid" id="A0A1Y1XMH2"/>
<dbReference type="SUPFAM" id="SSF50729">
    <property type="entry name" value="PH domain-like"/>
    <property type="match status" value="1"/>
</dbReference>
<evidence type="ECO:0000313" key="5">
    <source>
        <dbReference type="Proteomes" id="UP000193498"/>
    </source>
</evidence>
<dbReference type="Pfam" id="PF00169">
    <property type="entry name" value="PH"/>
    <property type="match status" value="1"/>
</dbReference>
<dbReference type="EMBL" id="MCFE01000565">
    <property type="protein sequence ID" value="ORX86716.1"/>
    <property type="molecule type" value="Genomic_DNA"/>
</dbReference>
<accession>A0A1Y1XMH2</accession>
<evidence type="ECO:0000256" key="1">
    <source>
        <dbReference type="SAM" id="MobiDB-lite"/>
    </source>
</evidence>
<comment type="caution">
    <text evidence="4">The sequence shown here is derived from an EMBL/GenBank/DDBJ whole genome shotgun (WGS) entry which is preliminary data.</text>
</comment>
<dbReference type="Proteomes" id="UP000193498">
    <property type="component" value="Unassembled WGS sequence"/>
</dbReference>
<reference evidence="4 5" key="1">
    <citation type="submission" date="2016-07" db="EMBL/GenBank/DDBJ databases">
        <title>Pervasive Adenine N6-methylation of Active Genes in Fungi.</title>
        <authorList>
            <consortium name="DOE Joint Genome Institute"/>
            <person name="Mondo S.J."/>
            <person name="Dannebaum R.O."/>
            <person name="Kuo R.C."/>
            <person name="Labutti K."/>
            <person name="Haridas S."/>
            <person name="Kuo A."/>
            <person name="Salamov A."/>
            <person name="Ahrendt S.R."/>
            <person name="Lipzen A."/>
            <person name="Sullivan W."/>
            <person name="Andreopoulos W.B."/>
            <person name="Clum A."/>
            <person name="Lindquist E."/>
            <person name="Daum C."/>
            <person name="Ramamoorthy G.K."/>
            <person name="Gryganskyi A."/>
            <person name="Culley D."/>
            <person name="Magnuson J.K."/>
            <person name="James T.Y."/>
            <person name="O'Malley M.A."/>
            <person name="Stajich J.E."/>
            <person name="Spatafora J.W."/>
            <person name="Visel A."/>
            <person name="Grigoriev I.V."/>
        </authorList>
    </citation>
    <scope>NUCLEOTIDE SEQUENCE [LARGE SCALE GENOMIC DNA]</scope>
    <source>
        <strain evidence="4 5">CBS 931.73</strain>
    </source>
</reference>
<evidence type="ECO:0008006" key="6">
    <source>
        <dbReference type="Google" id="ProtNLM"/>
    </source>
</evidence>
<dbReference type="PROSITE" id="PS50003">
    <property type="entry name" value="PH_DOMAIN"/>
    <property type="match status" value="1"/>
</dbReference>
<dbReference type="InterPro" id="IPR001849">
    <property type="entry name" value="PH_domain"/>
</dbReference>
<dbReference type="Pfam" id="PF00786">
    <property type="entry name" value="PBD"/>
    <property type="match status" value="1"/>
</dbReference>
<name>A0A1Y1XMH2_9FUNG</name>
<dbReference type="OrthoDB" id="248923at2759"/>
<evidence type="ECO:0000259" key="3">
    <source>
        <dbReference type="PROSITE" id="PS50108"/>
    </source>
</evidence>
<dbReference type="InterPro" id="IPR036936">
    <property type="entry name" value="CRIB_dom_sf"/>
</dbReference>
<dbReference type="AlphaFoldDB" id="A0A1Y1XMH2"/>
<dbReference type="STRING" id="1314790.A0A1Y1XMH2"/>
<dbReference type="InterPro" id="IPR011993">
    <property type="entry name" value="PH-like_dom_sf"/>
</dbReference>
<feature type="region of interest" description="Disordered" evidence="1">
    <location>
        <begin position="1"/>
        <end position="23"/>
    </location>
</feature>
<dbReference type="Gene3D" id="3.90.810.10">
    <property type="entry name" value="CRIB domain"/>
    <property type="match status" value="1"/>
</dbReference>
<evidence type="ECO:0000313" key="4">
    <source>
        <dbReference type="EMBL" id="ORX86716.1"/>
    </source>
</evidence>
<feature type="domain" description="CRIB" evidence="3">
    <location>
        <begin position="123"/>
        <end position="136"/>
    </location>
</feature>
<evidence type="ECO:0000259" key="2">
    <source>
        <dbReference type="PROSITE" id="PS50003"/>
    </source>
</evidence>
<gene>
    <name evidence="4" type="ORF">K493DRAFT_237850</name>
</gene>
<dbReference type="PROSITE" id="PS50108">
    <property type="entry name" value="CRIB"/>
    <property type="match status" value="1"/>
</dbReference>
<sequence length="216" mass="24946">MSEHCPSTSTSSSPTDSQESISLESGNRGLLSIRGTGMTSWLWYKRLAILKNTCITIHKLHNEVRALDTIFFDEIRDLSRSELKPYCFKICTETRNIYIACKNEEELWSWMDPIYKCSPMKGVSSPTNFSHRAHLSFDTITGMLTTTNQQWDVTSPTLSKDEYLNNPEILMEFIQMCTGYSRINEKPQFRSVQLGSYDLPEIPKMSTFEEMPFQHK</sequence>
<protein>
    <recommendedName>
        <fullName evidence="6">PH domain-containing protein</fullName>
    </recommendedName>
</protein>
<dbReference type="SMART" id="SM00233">
    <property type="entry name" value="PH"/>
    <property type="match status" value="1"/>
</dbReference>
<organism evidence="4 5">
    <name type="scientific">Basidiobolus meristosporus CBS 931.73</name>
    <dbReference type="NCBI Taxonomy" id="1314790"/>
    <lineage>
        <taxon>Eukaryota</taxon>
        <taxon>Fungi</taxon>
        <taxon>Fungi incertae sedis</taxon>
        <taxon>Zoopagomycota</taxon>
        <taxon>Entomophthoromycotina</taxon>
        <taxon>Basidiobolomycetes</taxon>
        <taxon>Basidiobolales</taxon>
        <taxon>Basidiobolaceae</taxon>
        <taxon>Basidiobolus</taxon>
    </lineage>
</organism>
<proteinExistence type="predicted"/>